<proteinExistence type="predicted"/>
<protein>
    <submittedName>
        <fullName evidence="1">Uncharacterized protein</fullName>
    </submittedName>
</protein>
<dbReference type="Proteomes" id="UP001234297">
    <property type="component" value="Chromosome 2"/>
</dbReference>
<sequence length="281" mass="31466">MSTKGGTMTTRAQTVVQVQNLKIHNKGGAAKTRTDGSKAQQKPGFGIRKALANITNSEKPYFQKESKKDQQKKCANKEVPIEIAEEQCQHNHQSCVSLQTETSTNHLLYQILPLDDEKVETEDMSTKGGTMTAQTRTLVQVQNLNIHNKGGTAKAQADGSKAQQKPQVGIRKALANITNSEKPYFHKESKKNQLKKHANKEVPLVIEEELCQHNHQCCISLQSENSTNHLLNQILPLDDEKYSLELWSPKTPSTILNQSKVNFESTPKYLNFTQSPVSLKY</sequence>
<accession>A0ACC2MKL9</accession>
<evidence type="ECO:0000313" key="1">
    <source>
        <dbReference type="EMBL" id="KAJ8646285.1"/>
    </source>
</evidence>
<organism evidence="1 2">
    <name type="scientific">Persea americana</name>
    <name type="common">Avocado</name>
    <dbReference type="NCBI Taxonomy" id="3435"/>
    <lineage>
        <taxon>Eukaryota</taxon>
        <taxon>Viridiplantae</taxon>
        <taxon>Streptophyta</taxon>
        <taxon>Embryophyta</taxon>
        <taxon>Tracheophyta</taxon>
        <taxon>Spermatophyta</taxon>
        <taxon>Magnoliopsida</taxon>
        <taxon>Magnoliidae</taxon>
        <taxon>Laurales</taxon>
        <taxon>Lauraceae</taxon>
        <taxon>Persea</taxon>
    </lineage>
</organism>
<dbReference type="EMBL" id="CM056810">
    <property type="protein sequence ID" value="KAJ8646285.1"/>
    <property type="molecule type" value="Genomic_DNA"/>
</dbReference>
<keyword evidence="2" id="KW-1185">Reference proteome</keyword>
<comment type="caution">
    <text evidence="1">The sequence shown here is derived from an EMBL/GenBank/DDBJ whole genome shotgun (WGS) entry which is preliminary data.</text>
</comment>
<gene>
    <name evidence="1" type="ORF">MRB53_008033</name>
</gene>
<name>A0ACC2MKL9_PERAE</name>
<reference evidence="1 2" key="1">
    <citation type="journal article" date="2022" name="Hortic Res">
        <title>A haplotype resolved chromosomal level avocado genome allows analysis of novel avocado genes.</title>
        <authorList>
            <person name="Nath O."/>
            <person name="Fletcher S.J."/>
            <person name="Hayward A."/>
            <person name="Shaw L.M."/>
            <person name="Masouleh A.K."/>
            <person name="Furtado A."/>
            <person name="Henry R.J."/>
            <person name="Mitter N."/>
        </authorList>
    </citation>
    <scope>NUCLEOTIDE SEQUENCE [LARGE SCALE GENOMIC DNA]</scope>
    <source>
        <strain evidence="2">cv. Hass</strain>
    </source>
</reference>
<evidence type="ECO:0000313" key="2">
    <source>
        <dbReference type="Proteomes" id="UP001234297"/>
    </source>
</evidence>